<dbReference type="RefSeq" id="WP_377501139.1">
    <property type="nucleotide sequence ID" value="NZ_JBHMDO010000047.1"/>
</dbReference>
<gene>
    <name evidence="2" type="ORF">ACFFSY_29925</name>
</gene>
<evidence type="ECO:0000313" key="3">
    <source>
        <dbReference type="Proteomes" id="UP001589747"/>
    </source>
</evidence>
<reference evidence="2 3" key="1">
    <citation type="submission" date="2024-09" db="EMBL/GenBank/DDBJ databases">
        <authorList>
            <person name="Sun Q."/>
            <person name="Mori K."/>
        </authorList>
    </citation>
    <scope>NUCLEOTIDE SEQUENCE [LARGE SCALE GENOMIC DNA]</scope>
    <source>
        <strain evidence="2 3">TISTR 2452</strain>
    </source>
</reference>
<feature type="region of interest" description="Disordered" evidence="1">
    <location>
        <begin position="48"/>
        <end position="68"/>
    </location>
</feature>
<dbReference type="Proteomes" id="UP001589747">
    <property type="component" value="Unassembled WGS sequence"/>
</dbReference>
<feature type="region of interest" description="Disordered" evidence="1">
    <location>
        <begin position="1"/>
        <end position="23"/>
    </location>
</feature>
<accession>A0ABV5L136</accession>
<dbReference type="EMBL" id="JBHMDO010000047">
    <property type="protein sequence ID" value="MFB9330183.1"/>
    <property type="molecule type" value="Genomic_DNA"/>
</dbReference>
<organism evidence="2 3">
    <name type="scientific">Paenibacillus aurantiacus</name>
    <dbReference type="NCBI Taxonomy" id="1936118"/>
    <lineage>
        <taxon>Bacteria</taxon>
        <taxon>Bacillati</taxon>
        <taxon>Bacillota</taxon>
        <taxon>Bacilli</taxon>
        <taxon>Bacillales</taxon>
        <taxon>Paenibacillaceae</taxon>
        <taxon>Paenibacillus</taxon>
    </lineage>
</organism>
<keyword evidence="3" id="KW-1185">Reference proteome</keyword>
<evidence type="ECO:0000313" key="2">
    <source>
        <dbReference type="EMBL" id="MFB9330183.1"/>
    </source>
</evidence>
<feature type="compositionally biased region" description="Basic and acidic residues" evidence="1">
    <location>
        <begin position="1"/>
        <end position="12"/>
    </location>
</feature>
<evidence type="ECO:0008006" key="4">
    <source>
        <dbReference type="Google" id="ProtNLM"/>
    </source>
</evidence>
<protein>
    <recommendedName>
        <fullName evidence="4">DUF4025 domain-containing protein</fullName>
    </recommendedName>
</protein>
<comment type="caution">
    <text evidence="2">The sequence shown here is derived from an EMBL/GenBank/DDBJ whole genome shotgun (WGS) entry which is preliminary data.</text>
</comment>
<proteinExistence type="predicted"/>
<evidence type="ECO:0000256" key="1">
    <source>
        <dbReference type="SAM" id="MobiDB-lite"/>
    </source>
</evidence>
<sequence length="68" mass="7586">MKPNETGKKGDDQTAVDTAGIPIFPYREDISATDSIDPVVEEIMDNIEHTFIDDEDDDAGERSNRDDD</sequence>
<name>A0ABV5L136_9BACL</name>